<dbReference type="InterPro" id="IPR013210">
    <property type="entry name" value="LRR_N_plant-typ"/>
</dbReference>
<gene>
    <name evidence="25" type="ORF">TIFTF001_014509</name>
</gene>
<dbReference type="Gene3D" id="3.30.200.20">
    <property type="entry name" value="Phosphorylase Kinase, domain 1"/>
    <property type="match status" value="1"/>
</dbReference>
<keyword evidence="4" id="KW-0134">Cell wall</keyword>
<evidence type="ECO:0000256" key="9">
    <source>
        <dbReference type="ARBA" id="ARBA00022692"/>
    </source>
</evidence>
<dbReference type="EC" id="2.7.11.1" evidence="3"/>
<evidence type="ECO:0000256" key="4">
    <source>
        <dbReference type="ARBA" id="ARBA00022512"/>
    </source>
</evidence>
<keyword evidence="9 22" id="KW-0812">Transmembrane</keyword>
<dbReference type="InterPro" id="IPR001611">
    <property type="entry name" value="Leu-rich_rpt"/>
</dbReference>
<evidence type="ECO:0000256" key="21">
    <source>
        <dbReference type="ARBA" id="ARBA00048679"/>
    </source>
</evidence>
<comment type="similarity">
    <text evidence="19">Belongs to the polygalacturonase-inhibiting protein family.</text>
</comment>
<proteinExistence type="inferred from homology"/>
<keyword evidence="5" id="KW-0723">Serine/threonine-protein kinase</keyword>
<keyword evidence="12" id="KW-0547">Nucleotide-binding</keyword>
<evidence type="ECO:0000256" key="23">
    <source>
        <dbReference type="SAM" id="SignalP"/>
    </source>
</evidence>
<keyword evidence="15 22" id="KW-1133">Transmembrane helix</keyword>
<name>A0AA87ZZL8_FICCA</name>
<evidence type="ECO:0000256" key="22">
    <source>
        <dbReference type="SAM" id="Phobius"/>
    </source>
</evidence>
<dbReference type="InterPro" id="IPR000719">
    <property type="entry name" value="Prot_kinase_dom"/>
</dbReference>
<evidence type="ECO:0000256" key="2">
    <source>
        <dbReference type="ARBA" id="ARBA00004479"/>
    </source>
</evidence>
<keyword evidence="4" id="KW-0964">Secreted</keyword>
<evidence type="ECO:0000256" key="14">
    <source>
        <dbReference type="ARBA" id="ARBA00022840"/>
    </source>
</evidence>
<dbReference type="PROSITE" id="PS50011">
    <property type="entry name" value="PROTEIN_KINASE_DOM"/>
    <property type="match status" value="1"/>
</dbReference>
<dbReference type="FunFam" id="1.10.510.10:FF:000445">
    <property type="entry name" value="MDIS1-interacting receptor like kinase 2"/>
    <property type="match status" value="1"/>
</dbReference>
<evidence type="ECO:0000256" key="16">
    <source>
        <dbReference type="ARBA" id="ARBA00023136"/>
    </source>
</evidence>
<evidence type="ECO:0000256" key="8">
    <source>
        <dbReference type="ARBA" id="ARBA00022679"/>
    </source>
</evidence>
<evidence type="ECO:0000256" key="11">
    <source>
        <dbReference type="ARBA" id="ARBA00022737"/>
    </source>
</evidence>
<keyword evidence="13" id="KW-0418">Kinase</keyword>
<keyword evidence="7" id="KW-0433">Leucine-rich repeat</keyword>
<comment type="catalytic activity">
    <reaction evidence="20">
        <text>L-threonyl-[protein] + ATP = O-phospho-L-threonyl-[protein] + ADP + H(+)</text>
        <dbReference type="Rhea" id="RHEA:46608"/>
        <dbReference type="Rhea" id="RHEA-COMP:11060"/>
        <dbReference type="Rhea" id="RHEA-COMP:11605"/>
        <dbReference type="ChEBI" id="CHEBI:15378"/>
        <dbReference type="ChEBI" id="CHEBI:30013"/>
        <dbReference type="ChEBI" id="CHEBI:30616"/>
        <dbReference type="ChEBI" id="CHEBI:61977"/>
        <dbReference type="ChEBI" id="CHEBI:456216"/>
        <dbReference type="EC" id="2.7.11.1"/>
    </reaction>
</comment>
<feature type="signal peptide" evidence="23">
    <location>
        <begin position="1"/>
        <end position="29"/>
    </location>
</feature>
<evidence type="ECO:0000256" key="10">
    <source>
        <dbReference type="ARBA" id="ARBA00022729"/>
    </source>
</evidence>
<keyword evidence="11" id="KW-0677">Repeat</keyword>
<evidence type="ECO:0000256" key="15">
    <source>
        <dbReference type="ARBA" id="ARBA00022989"/>
    </source>
</evidence>
<evidence type="ECO:0000256" key="19">
    <source>
        <dbReference type="ARBA" id="ARBA00038043"/>
    </source>
</evidence>
<dbReference type="Pfam" id="PF00560">
    <property type="entry name" value="LRR_1"/>
    <property type="match status" value="6"/>
</dbReference>
<dbReference type="InterPro" id="IPR032675">
    <property type="entry name" value="LRR_dom_sf"/>
</dbReference>
<accession>A0AA87ZZL8</accession>
<comment type="subcellular location">
    <subcellularLocation>
        <location evidence="2">Membrane</location>
        <topology evidence="2">Single-pass type I membrane protein</topology>
    </subcellularLocation>
    <subcellularLocation>
        <location evidence="1">Secreted</location>
        <location evidence="1">Cell wall</location>
    </subcellularLocation>
</comment>
<dbReference type="PRINTS" id="PR00019">
    <property type="entry name" value="LEURICHRPT"/>
</dbReference>
<dbReference type="InterPro" id="IPR051420">
    <property type="entry name" value="Ser_Thr_Kinases_DiverseReg"/>
</dbReference>
<dbReference type="GO" id="GO:0009653">
    <property type="term" value="P:anatomical structure morphogenesis"/>
    <property type="evidence" value="ECO:0007669"/>
    <property type="project" value="UniProtKB-ARBA"/>
</dbReference>
<keyword evidence="6" id="KW-0597">Phosphoprotein</keyword>
<organism evidence="25 26">
    <name type="scientific">Ficus carica</name>
    <name type="common">Common fig</name>
    <dbReference type="NCBI Taxonomy" id="3494"/>
    <lineage>
        <taxon>Eukaryota</taxon>
        <taxon>Viridiplantae</taxon>
        <taxon>Streptophyta</taxon>
        <taxon>Embryophyta</taxon>
        <taxon>Tracheophyta</taxon>
        <taxon>Spermatophyta</taxon>
        <taxon>Magnoliopsida</taxon>
        <taxon>eudicotyledons</taxon>
        <taxon>Gunneridae</taxon>
        <taxon>Pentapetalae</taxon>
        <taxon>rosids</taxon>
        <taxon>fabids</taxon>
        <taxon>Rosales</taxon>
        <taxon>Moraceae</taxon>
        <taxon>Ficeae</taxon>
        <taxon>Ficus</taxon>
    </lineage>
</organism>
<dbReference type="FunFam" id="3.80.10.10:FF:000400">
    <property type="entry name" value="Nuclear pore complex protein NUP107"/>
    <property type="match status" value="1"/>
</dbReference>
<dbReference type="PANTHER" id="PTHR48005:SF95">
    <property type="entry name" value="PROTEIN KINASE DOMAIN-CONTAINING PROTEIN"/>
    <property type="match status" value="1"/>
</dbReference>
<comment type="caution">
    <text evidence="25">The sequence shown here is derived from an EMBL/GenBank/DDBJ whole genome shotgun (WGS) entry which is preliminary data.</text>
</comment>
<dbReference type="InterPro" id="IPR008266">
    <property type="entry name" value="Tyr_kinase_AS"/>
</dbReference>
<evidence type="ECO:0000313" key="26">
    <source>
        <dbReference type="Proteomes" id="UP001187192"/>
    </source>
</evidence>
<evidence type="ECO:0000256" key="20">
    <source>
        <dbReference type="ARBA" id="ARBA00047899"/>
    </source>
</evidence>
<evidence type="ECO:0000256" key="1">
    <source>
        <dbReference type="ARBA" id="ARBA00004191"/>
    </source>
</evidence>
<evidence type="ECO:0000256" key="7">
    <source>
        <dbReference type="ARBA" id="ARBA00022614"/>
    </source>
</evidence>
<dbReference type="Pfam" id="PF08263">
    <property type="entry name" value="LRRNT_2"/>
    <property type="match status" value="1"/>
</dbReference>
<evidence type="ECO:0000256" key="12">
    <source>
        <dbReference type="ARBA" id="ARBA00022741"/>
    </source>
</evidence>
<dbReference type="PANTHER" id="PTHR48005">
    <property type="entry name" value="LEUCINE RICH REPEAT KINASE 2"/>
    <property type="match status" value="1"/>
</dbReference>
<dbReference type="InterPro" id="IPR011009">
    <property type="entry name" value="Kinase-like_dom_sf"/>
</dbReference>
<keyword evidence="16 22" id="KW-0472">Membrane</keyword>
<dbReference type="Pfam" id="PF07714">
    <property type="entry name" value="PK_Tyr_Ser-Thr"/>
    <property type="match status" value="1"/>
</dbReference>
<feature type="transmembrane region" description="Helical" evidence="22">
    <location>
        <begin position="617"/>
        <end position="641"/>
    </location>
</feature>
<evidence type="ECO:0000256" key="17">
    <source>
        <dbReference type="ARBA" id="ARBA00023170"/>
    </source>
</evidence>
<dbReference type="GO" id="GO:0004674">
    <property type="term" value="F:protein serine/threonine kinase activity"/>
    <property type="evidence" value="ECO:0007669"/>
    <property type="project" value="UniProtKB-KW"/>
</dbReference>
<protein>
    <recommendedName>
        <fullName evidence="3">non-specific serine/threonine protein kinase</fullName>
        <ecNumber evidence="3">2.7.11.1</ecNumber>
    </recommendedName>
</protein>
<dbReference type="InterPro" id="IPR001245">
    <property type="entry name" value="Ser-Thr/Tyr_kinase_cat_dom"/>
</dbReference>
<dbReference type="GO" id="GO:0099402">
    <property type="term" value="P:plant organ development"/>
    <property type="evidence" value="ECO:0007669"/>
    <property type="project" value="UniProtKB-ARBA"/>
</dbReference>
<dbReference type="AlphaFoldDB" id="A0AA87ZZL8"/>
<sequence>MGTSTLEKVCSLALFIVLFFVVLATISNGDSTSNDQVDALLSWKAHLQYSPISLLNSWSITSTNDSFNSSIQPQQPNTSTSPCNWFGIACNIGGSVISINLTKCGLQGTLHEFRFSSFPNLVYFNLSMNSIFGTIPPEISSLSKLAYLDFSTNQLSGEIPPNVGNLSSLVELYMHNNSKLNGPIPPSLRSLRKLKVLSIYQTYLSGPIPQSLYGLTKLTHIHLQRNQLSGPISQRIGRLKSLICLELWENQLNGSLPASIGNLRNLEILYIRDNRFSGRIPHSIQNLKKLTMLRLARNQFTGNLPQNICHDGLLQSFSANGNHFVGPIPKSLKNCTSLIRLTLQANQLTGNISEDFGFYPNLQFLNLSSNKFYGQISPDWGRCKNLLSFVISGNNISGTIPPEIGNLSQLGRLDISSNLLVGEIPKEIGKLASLGKFCLDENQLSGEIPPELGSITQLEVLSLSSNRFSKSIPRSLGTNLLKLYYLNLSKNKLSEEIPVELGMLSQLSVLDLSYNNLTGYIPAKFGDLQSLATLNLSHNNLFGVLPTTFEKLTGLSYVDISYNRFWGPIPNNRAFLSSPMEALEGNKGLCGNITGLKLCNDPVPKERRSKAHNVVRLVYIVVFPFIGALLLVAFFVVYMFLRRRKKECSQIEEIEMISEKGLFSIPNFNGKKLYEEIIKATEDFSSTYCIGQGGIGTVYRAELPQATVVAVKKLDGANRTFQREFLNEIRALTKIRHRNIVKLHGFCSHRRHSFLVYEYLEKGSLNSTLSNESEARELDWRKRVEIIRGVADGLAYMHFDNFPPIVHRDISSKNILLNSDYKACISDFGTAKLLEQDSSNWTAVAGTFGYIAPEFAYTMKVTEKCDVYSFGVLAIEIIKGRHPGNLTSYLSSPLTRTSVTLEDVLDDRLPPPRLEILDQLIGILKLAVACLQENPQSRPTMKDVSQILSTLILNS</sequence>
<dbReference type="SUPFAM" id="SSF52058">
    <property type="entry name" value="L domain-like"/>
    <property type="match status" value="2"/>
</dbReference>
<reference evidence="25" key="1">
    <citation type="submission" date="2023-07" db="EMBL/GenBank/DDBJ databases">
        <title>draft genome sequence of fig (Ficus carica).</title>
        <authorList>
            <person name="Takahashi T."/>
            <person name="Nishimura K."/>
        </authorList>
    </citation>
    <scope>NUCLEOTIDE SEQUENCE</scope>
</reference>
<dbReference type="EMBL" id="BTGU01000020">
    <property type="protein sequence ID" value="GMN45318.1"/>
    <property type="molecule type" value="Genomic_DNA"/>
</dbReference>
<dbReference type="FunFam" id="3.80.10.10:FF:000095">
    <property type="entry name" value="LRR receptor-like serine/threonine-protein kinase GSO1"/>
    <property type="match status" value="1"/>
</dbReference>
<evidence type="ECO:0000256" key="5">
    <source>
        <dbReference type="ARBA" id="ARBA00022527"/>
    </source>
</evidence>
<dbReference type="InterPro" id="IPR003591">
    <property type="entry name" value="Leu-rich_rpt_typical-subtyp"/>
</dbReference>
<keyword evidence="18" id="KW-0325">Glycoprotein</keyword>
<dbReference type="Gene3D" id="1.10.510.10">
    <property type="entry name" value="Transferase(Phosphotransferase) domain 1"/>
    <property type="match status" value="1"/>
</dbReference>
<evidence type="ECO:0000256" key="18">
    <source>
        <dbReference type="ARBA" id="ARBA00023180"/>
    </source>
</evidence>
<dbReference type="Proteomes" id="UP001187192">
    <property type="component" value="Unassembled WGS sequence"/>
</dbReference>
<keyword evidence="26" id="KW-1185">Reference proteome</keyword>
<keyword evidence="14" id="KW-0067">ATP-binding</keyword>
<keyword evidence="17" id="KW-0675">Receptor</keyword>
<evidence type="ECO:0000259" key="24">
    <source>
        <dbReference type="PROSITE" id="PS50011"/>
    </source>
</evidence>
<keyword evidence="8" id="KW-0808">Transferase</keyword>
<dbReference type="FunFam" id="3.80.10.10:FF:000719">
    <property type="entry name" value="MDIS1-interacting receptor like kinase 2 isoform A"/>
    <property type="match status" value="1"/>
</dbReference>
<evidence type="ECO:0000256" key="13">
    <source>
        <dbReference type="ARBA" id="ARBA00022777"/>
    </source>
</evidence>
<dbReference type="SUPFAM" id="SSF56112">
    <property type="entry name" value="Protein kinase-like (PK-like)"/>
    <property type="match status" value="1"/>
</dbReference>
<dbReference type="FunFam" id="3.30.200.20:FF:000309">
    <property type="entry name" value="Leucine-rich repeat receptor protein kinase MSP1"/>
    <property type="match status" value="1"/>
</dbReference>
<comment type="catalytic activity">
    <reaction evidence="21">
        <text>L-seryl-[protein] + ATP = O-phospho-L-seryl-[protein] + ADP + H(+)</text>
        <dbReference type="Rhea" id="RHEA:17989"/>
        <dbReference type="Rhea" id="RHEA-COMP:9863"/>
        <dbReference type="Rhea" id="RHEA-COMP:11604"/>
        <dbReference type="ChEBI" id="CHEBI:15378"/>
        <dbReference type="ChEBI" id="CHEBI:29999"/>
        <dbReference type="ChEBI" id="CHEBI:30616"/>
        <dbReference type="ChEBI" id="CHEBI:83421"/>
        <dbReference type="ChEBI" id="CHEBI:456216"/>
        <dbReference type="EC" id="2.7.11.1"/>
    </reaction>
</comment>
<evidence type="ECO:0000256" key="6">
    <source>
        <dbReference type="ARBA" id="ARBA00022553"/>
    </source>
</evidence>
<dbReference type="GO" id="GO:0016020">
    <property type="term" value="C:membrane"/>
    <property type="evidence" value="ECO:0007669"/>
    <property type="project" value="UniProtKB-SubCell"/>
</dbReference>
<dbReference type="Gene3D" id="3.80.10.10">
    <property type="entry name" value="Ribonuclease Inhibitor"/>
    <property type="match status" value="3"/>
</dbReference>
<dbReference type="PROSITE" id="PS00109">
    <property type="entry name" value="PROTEIN_KINASE_TYR"/>
    <property type="match status" value="1"/>
</dbReference>
<feature type="domain" description="Protein kinase" evidence="24">
    <location>
        <begin position="684"/>
        <end position="952"/>
    </location>
</feature>
<keyword evidence="10 23" id="KW-0732">Signal</keyword>
<evidence type="ECO:0000256" key="3">
    <source>
        <dbReference type="ARBA" id="ARBA00012513"/>
    </source>
</evidence>
<dbReference type="SMART" id="SM00369">
    <property type="entry name" value="LRR_TYP"/>
    <property type="match status" value="10"/>
</dbReference>
<feature type="chain" id="PRO_5041704071" description="non-specific serine/threonine protein kinase" evidence="23">
    <location>
        <begin position="30"/>
        <end position="955"/>
    </location>
</feature>
<dbReference type="GO" id="GO:0005524">
    <property type="term" value="F:ATP binding"/>
    <property type="evidence" value="ECO:0007669"/>
    <property type="project" value="UniProtKB-KW"/>
</dbReference>
<evidence type="ECO:0000313" key="25">
    <source>
        <dbReference type="EMBL" id="GMN45318.1"/>
    </source>
</evidence>
<dbReference type="Pfam" id="PF13855">
    <property type="entry name" value="LRR_8"/>
    <property type="match status" value="2"/>
</dbReference>